<feature type="domain" description="Helicase C-terminal" evidence="11">
    <location>
        <begin position="325"/>
        <end position="479"/>
    </location>
</feature>
<sequence>MSGTSTRSAPGGTRVTRTRAKTSKGGALAHFHEATRAWFQSAFPGPTEAQEKGWPPIQAGKSTLLLAPTGSGKTLAAFLVALDRLVFSDEPPKEARCRVLYVSPLKALAADVERNLRAPLAGLTKTAERLEIPFRVPTVAIRSGDTSPEERARLGKRPPDILITTPESLFLLLTSNAREILRSVDTVIIDEIHSLAATKRGVHLFSSLERLEALRGEGPRTTRIGLSATQRPLDEIARLLGGGEIDDQGKFVPRPVTIVDASAPKSLELSIEVPVDDLGASLRERSYAPKPRDDMTRMGEPGEDAGKGPNADPAARSIWPSIHPRLVELVRAHRSTMIFANSRRLSERLAAAINEAAGAEIAAAHHGSVARDERSRIEEALKEGRLPCIVATSSLELGLDLGAVDLVVQIESPPSVSAGLQRIGRAGHAVGATSRGVVFPKHRGDLLACAAATSRMIDAKVEATFYPRNPLDVLAQQVIAITAMDSIHEDALFSLVRRAAPFAELPRASFEGLLDMLSGRYPSDEFAELRPRIVWDRTTGAIRAREGAKRLAVVNAGTIPDRGLYGVFLATEESAGKPGRRVGELDEEMVFEAREGEVFVLGASSWRITEITHDRVLVVPAPGEPGKMPFWRGDRVGRNVELGTEIGRVAREIGKADDVAAERLLREKHHLDTRAAKNLIRYVRDQAAATGEVPSDTTIVLERFVDEVGDTRVCILSPFGGRVHAPLASAIEERCRAELALEIEAVWADDGVVLRFPESEGPPDARLLLPDADEVEDLVVRSLGASALFAARFRECAGRALLLPRKRPGKRSPLWAQRKRASDLLAVAARYGSFPILLETYREVLRDVFDLPALIDLLKKIESRKVRVHEVDTRAASPFAASLLFGYVGNFMYDGDLPLAERKAQMLAIDHARLRELLGEAEMRELLDPASIELLARSLQRLDGKRPLKHADQVHDLLLSLGDLSRAEILARAGTDEDGGGATRVSGFLDELTRARRIFEVTIAGERRFVAAEDAGRLRDALGVVPPGGLPAAFLEPSADPLVDIVSRYARTHGPFRAEDVARRYGLGVGPVRAALAILATRRRVTEGELLPGGSGREYCDTEVLRSLKQRSLARLRAEVEPVPPEAYARFLVEWHGLTRPRRGQEALLYAVELLQGAPLVASALEAEILPARVDGYRPGDLDALCAAGEVIWRGVEPVGDSSGRIALYLSQAYPYLAPPPGKAEGALAARVRETLARRGAVFFSDLLRETGGFGHDVLAALWELVWAGEVTNDTLAPLRSLGREEKRGGRRHSSRGGLFGARRAGPPGSEGRWSLLPSASENGPSETERRAALARILLDRHGVLTREAAHAEGLVGGFSAVYDVLRAMEEAGRVRRGYFVAGLGAAQFALPGADDRLRSFREPSAEGRTLVLSAADPANPFGASVRWPGDDAEPESGSRGASRPKRAAGARVLLHDGKLLAWMGKSERGLLTFLPRDEPERTAESRALARALADLVDEGRARIVLIATVDGEPTARSPLADALKEVGFVATSQGFLKRQAAAAAPPSRPFGAPGGWGRPWSSKFASATPTPQGSEHAPPPEDDGDLLDLEDDFDG</sequence>
<dbReference type="GO" id="GO:0016887">
    <property type="term" value="F:ATP hydrolysis activity"/>
    <property type="evidence" value="ECO:0007669"/>
    <property type="project" value="TreeGrafter"/>
</dbReference>
<dbReference type="GO" id="GO:0003677">
    <property type="term" value="F:DNA binding"/>
    <property type="evidence" value="ECO:0007669"/>
    <property type="project" value="UniProtKB-KW"/>
</dbReference>
<evidence type="ECO:0000256" key="3">
    <source>
        <dbReference type="ARBA" id="ARBA00022801"/>
    </source>
</evidence>
<keyword evidence="13" id="KW-1185">Reference proteome</keyword>
<gene>
    <name evidence="12" type="ORF">KEG57_46240</name>
</gene>
<keyword evidence="7" id="KW-0234">DNA repair</keyword>
<dbReference type="InterPro" id="IPR014001">
    <property type="entry name" value="Helicase_ATP-bd"/>
</dbReference>
<dbReference type="PANTHER" id="PTHR47962:SF5">
    <property type="entry name" value="ATP-DEPENDENT HELICASE LHR-RELATED"/>
    <property type="match status" value="1"/>
</dbReference>
<organism evidence="12 13">
    <name type="scientific">Polyangium jinanense</name>
    <dbReference type="NCBI Taxonomy" id="2829994"/>
    <lineage>
        <taxon>Bacteria</taxon>
        <taxon>Pseudomonadati</taxon>
        <taxon>Myxococcota</taxon>
        <taxon>Polyangia</taxon>
        <taxon>Polyangiales</taxon>
        <taxon>Polyangiaceae</taxon>
        <taxon>Polyangium</taxon>
    </lineage>
</organism>
<feature type="compositionally biased region" description="Basic and acidic residues" evidence="9">
    <location>
        <begin position="283"/>
        <end position="297"/>
    </location>
</feature>
<name>A0A9X3XC43_9BACT</name>
<dbReference type="Pfam" id="PF00270">
    <property type="entry name" value="DEAD"/>
    <property type="match status" value="1"/>
</dbReference>
<dbReference type="PROSITE" id="PS51194">
    <property type="entry name" value="HELICASE_CTER"/>
    <property type="match status" value="1"/>
</dbReference>
<feature type="domain" description="Helicase ATP-binding" evidence="10">
    <location>
        <begin position="54"/>
        <end position="248"/>
    </location>
</feature>
<dbReference type="Pfam" id="PF08494">
    <property type="entry name" value="DEAD_assoc"/>
    <property type="match status" value="1"/>
</dbReference>
<keyword evidence="5" id="KW-0067">ATP-binding</keyword>
<evidence type="ECO:0000259" key="10">
    <source>
        <dbReference type="PROSITE" id="PS51192"/>
    </source>
</evidence>
<evidence type="ECO:0000259" key="11">
    <source>
        <dbReference type="PROSITE" id="PS51194"/>
    </source>
</evidence>
<dbReference type="GO" id="GO:0006281">
    <property type="term" value="P:DNA repair"/>
    <property type="evidence" value="ECO:0007669"/>
    <property type="project" value="UniProtKB-KW"/>
</dbReference>
<feature type="region of interest" description="Disordered" evidence="9">
    <location>
        <begin position="283"/>
        <end position="317"/>
    </location>
</feature>
<evidence type="ECO:0000313" key="12">
    <source>
        <dbReference type="EMBL" id="MDC3987954.1"/>
    </source>
</evidence>
<dbReference type="PROSITE" id="PS51192">
    <property type="entry name" value="HELICASE_ATP_BIND_1"/>
    <property type="match status" value="1"/>
</dbReference>
<accession>A0A9X3XC43</accession>
<dbReference type="Pfam" id="PF23235">
    <property type="entry name" value="WHD_3rd_Lhr"/>
    <property type="match status" value="1"/>
</dbReference>
<evidence type="ECO:0000256" key="8">
    <source>
        <dbReference type="ARBA" id="ARBA00023235"/>
    </source>
</evidence>
<dbReference type="Proteomes" id="UP001151081">
    <property type="component" value="Unassembled WGS sequence"/>
</dbReference>
<dbReference type="SMART" id="SM00490">
    <property type="entry name" value="HELICc"/>
    <property type="match status" value="1"/>
</dbReference>
<dbReference type="SMART" id="SM00487">
    <property type="entry name" value="DEXDc"/>
    <property type="match status" value="1"/>
</dbReference>
<feature type="region of interest" description="Disordered" evidence="9">
    <location>
        <begin position="1423"/>
        <end position="1447"/>
    </location>
</feature>
<keyword evidence="1" id="KW-0547">Nucleotide-binding</keyword>
<proteinExistence type="predicted"/>
<feature type="compositionally biased region" description="Acidic residues" evidence="9">
    <location>
        <begin position="1581"/>
        <end position="1596"/>
    </location>
</feature>
<dbReference type="InterPro" id="IPR045628">
    <property type="entry name" value="Lhr_WH_dom"/>
</dbReference>
<dbReference type="InterPro" id="IPR055367">
    <property type="entry name" value="WH4_Lhr"/>
</dbReference>
<dbReference type="EMBL" id="JAGTJJ010000061">
    <property type="protein sequence ID" value="MDC3987954.1"/>
    <property type="molecule type" value="Genomic_DNA"/>
</dbReference>
<evidence type="ECO:0000313" key="13">
    <source>
        <dbReference type="Proteomes" id="UP001151081"/>
    </source>
</evidence>
<dbReference type="InterPro" id="IPR055369">
    <property type="entry name" value="WH2_Lhr"/>
</dbReference>
<dbReference type="SMART" id="SM00382">
    <property type="entry name" value="AAA"/>
    <property type="match status" value="1"/>
</dbReference>
<feature type="compositionally biased region" description="Low complexity" evidence="9">
    <location>
        <begin position="1541"/>
        <end position="1552"/>
    </location>
</feature>
<feature type="region of interest" description="Disordered" evidence="9">
    <location>
        <begin position="1"/>
        <end position="25"/>
    </location>
</feature>
<keyword evidence="3" id="KW-0378">Hydrolase</keyword>
<evidence type="ECO:0000256" key="9">
    <source>
        <dbReference type="SAM" id="MobiDB-lite"/>
    </source>
</evidence>
<dbReference type="GO" id="GO:0004386">
    <property type="term" value="F:helicase activity"/>
    <property type="evidence" value="ECO:0007669"/>
    <property type="project" value="UniProtKB-KW"/>
</dbReference>
<evidence type="ECO:0000256" key="6">
    <source>
        <dbReference type="ARBA" id="ARBA00023125"/>
    </source>
</evidence>
<dbReference type="Pfam" id="PF23234">
    <property type="entry name" value="WHD_4th_Lhr"/>
    <property type="match status" value="1"/>
</dbReference>
<keyword evidence="2" id="KW-0227">DNA damage</keyword>
<keyword evidence="4 12" id="KW-0347">Helicase</keyword>
<dbReference type="InterPro" id="IPR003593">
    <property type="entry name" value="AAA+_ATPase"/>
</dbReference>
<dbReference type="PANTHER" id="PTHR47962">
    <property type="entry name" value="ATP-DEPENDENT HELICASE LHR-RELATED-RELATED"/>
    <property type="match status" value="1"/>
</dbReference>
<feature type="compositionally biased region" description="Polar residues" evidence="9">
    <location>
        <begin position="1564"/>
        <end position="1574"/>
    </location>
</feature>
<dbReference type="Pfam" id="PF19306">
    <property type="entry name" value="WHD_Lhr"/>
    <property type="match status" value="1"/>
</dbReference>
<evidence type="ECO:0000256" key="5">
    <source>
        <dbReference type="ARBA" id="ARBA00022840"/>
    </source>
</evidence>
<evidence type="ECO:0000256" key="4">
    <source>
        <dbReference type="ARBA" id="ARBA00022806"/>
    </source>
</evidence>
<dbReference type="InterPro" id="IPR011545">
    <property type="entry name" value="DEAD/DEAH_box_helicase_dom"/>
</dbReference>
<dbReference type="InterPro" id="IPR055368">
    <property type="entry name" value="WH3_Lhr"/>
</dbReference>
<comment type="caution">
    <text evidence="12">The sequence shown here is derived from an EMBL/GenBank/DDBJ whole genome shotgun (WGS) entry which is preliminary data.</text>
</comment>
<dbReference type="InterPro" id="IPR027417">
    <property type="entry name" value="P-loop_NTPase"/>
</dbReference>
<dbReference type="InterPro" id="IPR052511">
    <property type="entry name" value="ATP-dep_Helicase"/>
</dbReference>
<dbReference type="Pfam" id="PF23236">
    <property type="entry name" value="WHD_2nd_Lhr"/>
    <property type="match status" value="1"/>
</dbReference>
<dbReference type="SUPFAM" id="SSF52540">
    <property type="entry name" value="P-loop containing nucleoside triphosphate hydrolases"/>
    <property type="match status" value="1"/>
</dbReference>
<evidence type="ECO:0000256" key="1">
    <source>
        <dbReference type="ARBA" id="ARBA00022741"/>
    </source>
</evidence>
<evidence type="ECO:0000256" key="2">
    <source>
        <dbReference type="ARBA" id="ARBA00022763"/>
    </source>
</evidence>
<dbReference type="InterPro" id="IPR001650">
    <property type="entry name" value="Helicase_C-like"/>
</dbReference>
<evidence type="ECO:0000256" key="7">
    <source>
        <dbReference type="ARBA" id="ARBA00023204"/>
    </source>
</evidence>
<keyword evidence="6" id="KW-0238">DNA-binding</keyword>
<dbReference type="Gene3D" id="3.40.50.300">
    <property type="entry name" value="P-loop containing nucleotide triphosphate hydrolases"/>
    <property type="match status" value="2"/>
</dbReference>
<protein>
    <submittedName>
        <fullName evidence="12">DEAD/DEAH box helicase</fullName>
    </submittedName>
</protein>
<feature type="region of interest" description="Disordered" evidence="9">
    <location>
        <begin position="1282"/>
        <end position="1326"/>
    </location>
</feature>
<dbReference type="InterPro" id="IPR013701">
    <property type="entry name" value="Lhr-like_DEAD/DEAH_assoc"/>
</dbReference>
<dbReference type="Pfam" id="PF00271">
    <property type="entry name" value="Helicase_C"/>
    <property type="match status" value="1"/>
</dbReference>
<reference evidence="12 13" key="1">
    <citation type="submission" date="2021-04" db="EMBL/GenBank/DDBJ databases">
        <title>Genome analysis of Polyangium sp.</title>
        <authorList>
            <person name="Li Y."/>
            <person name="Wang J."/>
        </authorList>
    </citation>
    <scope>NUCLEOTIDE SEQUENCE [LARGE SCALE GENOMIC DNA]</scope>
    <source>
        <strain evidence="12 13">SDU14</strain>
    </source>
</reference>
<feature type="region of interest" description="Disordered" evidence="9">
    <location>
        <begin position="1541"/>
        <end position="1596"/>
    </location>
</feature>
<dbReference type="GO" id="GO:0005524">
    <property type="term" value="F:ATP binding"/>
    <property type="evidence" value="ECO:0007669"/>
    <property type="project" value="UniProtKB-KW"/>
</dbReference>
<keyword evidence="8" id="KW-0413">Isomerase</keyword>